<accession>A0A9Q1GMV5</accession>
<dbReference type="AlphaFoldDB" id="A0A9Q1GMV5"/>
<name>A0A9Q1GMV5_9CARY</name>
<sequence>MTQAIKTEFSRRQNVGRIMITSSMLSMIKQQSKADWIKYEDDYTRYLFRKLATYIYALQDHTRAILEGFDAVTKGMATYYNSLEALFSIPSIKSPGPNGYNSGFFQDSWKQIGNLVCDAVKEIFFHSYRSLETTDRIVGIENKCYQLQEMLGFPTQT</sequence>
<reference evidence="1" key="1">
    <citation type="submission" date="2022-04" db="EMBL/GenBank/DDBJ databases">
        <title>Carnegiea gigantea Genome sequencing and assembly v2.</title>
        <authorList>
            <person name="Copetti D."/>
            <person name="Sanderson M.J."/>
            <person name="Burquez A."/>
            <person name="Wojciechowski M.F."/>
        </authorList>
    </citation>
    <scope>NUCLEOTIDE SEQUENCE</scope>
    <source>
        <strain evidence="1">SGP5-SGP5p</strain>
        <tissue evidence="1">Aerial part</tissue>
    </source>
</reference>
<proteinExistence type="predicted"/>
<comment type="caution">
    <text evidence="1">The sequence shown here is derived from an EMBL/GenBank/DDBJ whole genome shotgun (WGS) entry which is preliminary data.</text>
</comment>
<evidence type="ECO:0000313" key="1">
    <source>
        <dbReference type="EMBL" id="KAJ8423460.1"/>
    </source>
</evidence>
<protein>
    <submittedName>
        <fullName evidence="1">Uncharacterized protein</fullName>
    </submittedName>
</protein>
<dbReference type="Proteomes" id="UP001153076">
    <property type="component" value="Unassembled WGS sequence"/>
</dbReference>
<organism evidence="1 2">
    <name type="scientific">Carnegiea gigantea</name>
    <dbReference type="NCBI Taxonomy" id="171969"/>
    <lineage>
        <taxon>Eukaryota</taxon>
        <taxon>Viridiplantae</taxon>
        <taxon>Streptophyta</taxon>
        <taxon>Embryophyta</taxon>
        <taxon>Tracheophyta</taxon>
        <taxon>Spermatophyta</taxon>
        <taxon>Magnoliopsida</taxon>
        <taxon>eudicotyledons</taxon>
        <taxon>Gunneridae</taxon>
        <taxon>Pentapetalae</taxon>
        <taxon>Caryophyllales</taxon>
        <taxon>Cactineae</taxon>
        <taxon>Cactaceae</taxon>
        <taxon>Cactoideae</taxon>
        <taxon>Echinocereeae</taxon>
        <taxon>Carnegiea</taxon>
    </lineage>
</organism>
<gene>
    <name evidence="1" type="ORF">Cgig2_010792</name>
</gene>
<keyword evidence="2" id="KW-1185">Reference proteome</keyword>
<dbReference type="EMBL" id="JAKOGI010001953">
    <property type="protein sequence ID" value="KAJ8423460.1"/>
    <property type="molecule type" value="Genomic_DNA"/>
</dbReference>
<dbReference type="OrthoDB" id="1938551at2759"/>
<evidence type="ECO:0000313" key="2">
    <source>
        <dbReference type="Proteomes" id="UP001153076"/>
    </source>
</evidence>